<sequence length="206" mass="23271">MKVAIIGATGNAGSHLLKEALNRDLAVTAIVRHPEKLEVKVPILVKDLFELTTQDLTYFDVVIDAFRPPVGKEFLHQTSLRHLTDLLKGSQTRLLVVGGTSSLFVDEEHRMIDLSDPNAVYYPTAYNMYQAFLELKEQQDLDWTYLSPAANFIPDGERTGQYQVSDEYLRKNAAGKSEISMADYAVAMIDEVITPKHEKEHFSVYH</sequence>
<dbReference type="STRING" id="319970.RV00_GL000227"/>
<comment type="caution">
    <text evidence="2">The sequence shown here is derived from an EMBL/GenBank/DDBJ whole genome shotgun (WGS) entry which is preliminary data.</text>
</comment>
<dbReference type="PANTHER" id="PTHR43355">
    <property type="entry name" value="FLAVIN REDUCTASE (NADPH)"/>
    <property type="match status" value="1"/>
</dbReference>
<dbReference type="InterPro" id="IPR051606">
    <property type="entry name" value="Polyketide_Oxido-like"/>
</dbReference>
<name>A0A1L8SZ06_9ENTE</name>
<dbReference type="OrthoDB" id="9785372at2"/>
<dbReference type="RefSeq" id="WP_071860769.1">
    <property type="nucleotide sequence ID" value="NZ_CAURXW010000015.1"/>
</dbReference>
<dbReference type="PANTHER" id="PTHR43355:SF2">
    <property type="entry name" value="FLAVIN REDUCTASE (NADPH)"/>
    <property type="match status" value="1"/>
</dbReference>
<organism evidence="2 3">
    <name type="scientific">Enterococcus devriesei</name>
    <dbReference type="NCBI Taxonomy" id="319970"/>
    <lineage>
        <taxon>Bacteria</taxon>
        <taxon>Bacillati</taxon>
        <taxon>Bacillota</taxon>
        <taxon>Bacilli</taxon>
        <taxon>Lactobacillales</taxon>
        <taxon>Enterococcaceae</taxon>
        <taxon>Enterococcus</taxon>
    </lineage>
</organism>
<dbReference type="EMBL" id="JXKM01000001">
    <property type="protein sequence ID" value="OJG37270.1"/>
    <property type="molecule type" value="Genomic_DNA"/>
</dbReference>
<keyword evidence="3" id="KW-1185">Reference proteome</keyword>
<dbReference type="AlphaFoldDB" id="A0A1L8SZ06"/>
<accession>A0A1L8SZ06</accession>
<evidence type="ECO:0000313" key="3">
    <source>
        <dbReference type="Proteomes" id="UP000183700"/>
    </source>
</evidence>
<protein>
    <submittedName>
        <fullName evidence="2">NADH-flavin reductase</fullName>
    </submittedName>
</protein>
<reference evidence="2 3" key="1">
    <citation type="submission" date="2014-12" db="EMBL/GenBank/DDBJ databases">
        <title>Draft genome sequences of 29 type strains of Enterococci.</title>
        <authorList>
            <person name="Zhong Z."/>
            <person name="Sun Z."/>
            <person name="Liu W."/>
            <person name="Zhang W."/>
            <person name="Zhang H."/>
        </authorList>
    </citation>
    <scope>NUCLEOTIDE SEQUENCE [LARGE SCALE GENOMIC DNA]</scope>
    <source>
        <strain evidence="2 3">DSM 22802</strain>
    </source>
</reference>
<dbReference type="InterPro" id="IPR016040">
    <property type="entry name" value="NAD(P)-bd_dom"/>
</dbReference>
<evidence type="ECO:0000313" key="2">
    <source>
        <dbReference type="EMBL" id="OJG37270.1"/>
    </source>
</evidence>
<dbReference type="Pfam" id="PF13460">
    <property type="entry name" value="NAD_binding_10"/>
    <property type="match status" value="1"/>
</dbReference>
<dbReference type="Proteomes" id="UP000183700">
    <property type="component" value="Unassembled WGS sequence"/>
</dbReference>
<dbReference type="SUPFAM" id="SSF51735">
    <property type="entry name" value="NAD(P)-binding Rossmann-fold domains"/>
    <property type="match status" value="1"/>
</dbReference>
<dbReference type="GO" id="GO:0016646">
    <property type="term" value="F:oxidoreductase activity, acting on the CH-NH group of donors, NAD or NADP as acceptor"/>
    <property type="evidence" value="ECO:0007669"/>
    <property type="project" value="TreeGrafter"/>
</dbReference>
<gene>
    <name evidence="2" type="ORF">RV00_GL000227</name>
</gene>
<proteinExistence type="predicted"/>
<feature type="domain" description="NAD(P)-binding" evidence="1">
    <location>
        <begin position="7"/>
        <end position="190"/>
    </location>
</feature>
<evidence type="ECO:0000259" key="1">
    <source>
        <dbReference type="Pfam" id="PF13460"/>
    </source>
</evidence>
<dbReference type="InterPro" id="IPR036291">
    <property type="entry name" value="NAD(P)-bd_dom_sf"/>
</dbReference>
<dbReference type="Gene3D" id="3.40.50.720">
    <property type="entry name" value="NAD(P)-binding Rossmann-like Domain"/>
    <property type="match status" value="1"/>
</dbReference>